<dbReference type="Gene3D" id="2.40.128.320">
    <property type="entry name" value="Protein HRI1, N-terminal domain"/>
    <property type="match status" value="1"/>
</dbReference>
<evidence type="ECO:0000256" key="6">
    <source>
        <dbReference type="ARBA" id="ARBA00023242"/>
    </source>
</evidence>
<dbReference type="EMBL" id="CAKXYY010000015">
    <property type="protein sequence ID" value="CAH2354232.1"/>
    <property type="molecule type" value="Genomic_DNA"/>
</dbReference>
<dbReference type="Gene3D" id="2.40.128.310">
    <property type="entry name" value="Protein HRI1, C-terminal domain"/>
    <property type="match status" value="1"/>
</dbReference>
<keyword evidence="6" id="KW-0539">Nucleus</keyword>
<organism evidence="7 8">
    <name type="scientific">[Candida] railenensis</name>
    <dbReference type="NCBI Taxonomy" id="45579"/>
    <lineage>
        <taxon>Eukaryota</taxon>
        <taxon>Fungi</taxon>
        <taxon>Dikarya</taxon>
        <taxon>Ascomycota</taxon>
        <taxon>Saccharomycotina</taxon>
        <taxon>Pichiomycetes</taxon>
        <taxon>Debaryomycetaceae</taxon>
        <taxon>Kurtzmaniella</taxon>
    </lineage>
</organism>
<dbReference type="InterPro" id="IPR031818">
    <property type="entry name" value="Hri1"/>
</dbReference>
<proteinExistence type="inferred from homology"/>
<evidence type="ECO:0000313" key="7">
    <source>
        <dbReference type="EMBL" id="CAH2354232.1"/>
    </source>
</evidence>
<sequence length="250" mass="28198">MFSTRVSLKWANEQASEPTSTYVITSPGAHFVDIRILASAYPYNPTKGDATYEEVFDWVSSGMEQVVEGADETGETVEIKFKLEIDSMEVTEAIKTGKPIEDCRRGTDSGIFSEIPGSEDRKEIGNMVNPAIGQNQDYIEIWRSLDPEKHTPTTEVREDATAKGISSYVLVCDSEHWEGKVVRLGNWVQGLIHSKQSHELHVVRAWFNGSEWEYLIRFGDVELFDLDFSGTKGNVTEKKGLKWECIEYSS</sequence>
<name>A0A9P0QSM3_9ASCO</name>
<accession>A0A9P0QSM3</accession>
<keyword evidence="8" id="KW-1185">Reference proteome</keyword>
<dbReference type="InterPro" id="IPR038744">
    <property type="entry name" value="Hri1_N"/>
</dbReference>
<comment type="subcellular location">
    <subcellularLocation>
        <location evidence="2">Cytoplasm</location>
    </subcellularLocation>
    <subcellularLocation>
        <location evidence="1">Nucleus</location>
    </subcellularLocation>
</comment>
<evidence type="ECO:0000313" key="8">
    <source>
        <dbReference type="Proteomes" id="UP000837801"/>
    </source>
</evidence>
<dbReference type="InterPro" id="IPR043047">
    <property type="entry name" value="Hri1_N_sf"/>
</dbReference>
<evidence type="ECO:0000256" key="3">
    <source>
        <dbReference type="ARBA" id="ARBA00005229"/>
    </source>
</evidence>
<evidence type="ECO:0000256" key="1">
    <source>
        <dbReference type="ARBA" id="ARBA00004123"/>
    </source>
</evidence>
<dbReference type="AlphaFoldDB" id="A0A9P0QSM3"/>
<dbReference type="CDD" id="cd11693">
    <property type="entry name" value="HRI1_C_like"/>
    <property type="match status" value="1"/>
</dbReference>
<comment type="caution">
    <text evidence="7">The sequence shown here is derived from an EMBL/GenBank/DDBJ whole genome shotgun (WGS) entry which is preliminary data.</text>
</comment>
<reference evidence="7" key="1">
    <citation type="submission" date="2022-03" db="EMBL/GenBank/DDBJ databases">
        <authorList>
            <person name="Legras J.-L."/>
            <person name="Devillers H."/>
            <person name="Grondin C."/>
        </authorList>
    </citation>
    <scope>NUCLEOTIDE SEQUENCE</scope>
    <source>
        <strain evidence="7">CLIB 1423</strain>
    </source>
</reference>
<evidence type="ECO:0000256" key="5">
    <source>
        <dbReference type="ARBA" id="ARBA00022490"/>
    </source>
</evidence>
<dbReference type="Proteomes" id="UP000837801">
    <property type="component" value="Unassembled WGS sequence"/>
</dbReference>
<keyword evidence="5" id="KW-0963">Cytoplasm</keyword>
<comment type="similarity">
    <text evidence="3">Belongs to the HRI1 family.</text>
</comment>
<gene>
    <name evidence="7" type="ORF">CLIB1423_15S01552</name>
</gene>
<evidence type="ECO:0000256" key="2">
    <source>
        <dbReference type="ARBA" id="ARBA00004496"/>
    </source>
</evidence>
<protein>
    <recommendedName>
        <fullName evidence="4">Protein HRI1</fullName>
    </recommendedName>
</protein>
<evidence type="ECO:0000256" key="4">
    <source>
        <dbReference type="ARBA" id="ARBA00017063"/>
    </source>
</evidence>
<dbReference type="CDD" id="cd11692">
    <property type="entry name" value="HRI1_N_like"/>
    <property type="match status" value="1"/>
</dbReference>
<dbReference type="Pfam" id="PF16815">
    <property type="entry name" value="HRI1"/>
    <property type="match status" value="1"/>
</dbReference>
<dbReference type="OrthoDB" id="4045395at2759"/>
<dbReference type="GO" id="GO:0005634">
    <property type="term" value="C:nucleus"/>
    <property type="evidence" value="ECO:0007669"/>
    <property type="project" value="UniProtKB-SubCell"/>
</dbReference>
<dbReference type="GO" id="GO:0005737">
    <property type="term" value="C:cytoplasm"/>
    <property type="evidence" value="ECO:0007669"/>
    <property type="project" value="UniProtKB-SubCell"/>
</dbReference>